<reference evidence="2" key="1">
    <citation type="journal article" date="2023" name="Nat. Plants">
        <title>Single-cell RNA sequencing provides a high-resolution roadmap for understanding the multicellular compartmentation of specialized metabolism.</title>
        <authorList>
            <person name="Sun S."/>
            <person name="Shen X."/>
            <person name="Li Y."/>
            <person name="Li Y."/>
            <person name="Wang S."/>
            <person name="Li R."/>
            <person name="Zhang H."/>
            <person name="Shen G."/>
            <person name="Guo B."/>
            <person name="Wei J."/>
            <person name="Xu J."/>
            <person name="St-Pierre B."/>
            <person name="Chen S."/>
            <person name="Sun C."/>
        </authorList>
    </citation>
    <scope>NUCLEOTIDE SEQUENCE [LARGE SCALE GENOMIC DNA]</scope>
</reference>
<name>A0ACC0AE01_CATRO</name>
<gene>
    <name evidence="1" type="ORF">M9H77_26461</name>
</gene>
<protein>
    <submittedName>
        <fullName evidence="1">Uncharacterized protein</fullName>
    </submittedName>
</protein>
<keyword evidence="2" id="KW-1185">Reference proteome</keyword>
<comment type="caution">
    <text evidence="1">The sequence shown here is derived from an EMBL/GenBank/DDBJ whole genome shotgun (WGS) entry which is preliminary data.</text>
</comment>
<organism evidence="1 2">
    <name type="scientific">Catharanthus roseus</name>
    <name type="common">Madagascar periwinkle</name>
    <name type="synonym">Vinca rosea</name>
    <dbReference type="NCBI Taxonomy" id="4058"/>
    <lineage>
        <taxon>Eukaryota</taxon>
        <taxon>Viridiplantae</taxon>
        <taxon>Streptophyta</taxon>
        <taxon>Embryophyta</taxon>
        <taxon>Tracheophyta</taxon>
        <taxon>Spermatophyta</taxon>
        <taxon>Magnoliopsida</taxon>
        <taxon>eudicotyledons</taxon>
        <taxon>Gunneridae</taxon>
        <taxon>Pentapetalae</taxon>
        <taxon>asterids</taxon>
        <taxon>lamiids</taxon>
        <taxon>Gentianales</taxon>
        <taxon>Apocynaceae</taxon>
        <taxon>Rauvolfioideae</taxon>
        <taxon>Vinceae</taxon>
        <taxon>Catharanthinae</taxon>
        <taxon>Catharanthus</taxon>
    </lineage>
</organism>
<accession>A0ACC0AE01</accession>
<evidence type="ECO:0000313" key="2">
    <source>
        <dbReference type="Proteomes" id="UP001060085"/>
    </source>
</evidence>
<evidence type="ECO:0000313" key="1">
    <source>
        <dbReference type="EMBL" id="KAI5657668.1"/>
    </source>
</evidence>
<proteinExistence type="predicted"/>
<dbReference type="EMBL" id="CM044706">
    <property type="protein sequence ID" value="KAI5657668.1"/>
    <property type="molecule type" value="Genomic_DNA"/>
</dbReference>
<dbReference type="Proteomes" id="UP001060085">
    <property type="component" value="Linkage Group LG06"/>
</dbReference>
<sequence length="774" mass="87306">MQSADSSRKAKTLKRRRSISPDMPATDPTVAQPLEDCILFPIEDIVQHPLPGYGAPTLISFSPDDRLVTYLFSPDQTLNRKVFVFNLKSGKQELFFTPPDGGLDENNLSAEEKLRRERSRERGLGVTRYEWVKTSSRKKMIMVPLPVGIYFQDLHLQPELKIASTSSSPVIDPHISPDGTMLAYVRDNELYVLNLLYNKAKQLTSGADGSITHGLAEYIAQEEMERKNGYWWSLDSKFLAFTQVDSSEIPLFRIMHQGKSSVGSEAQEDHAYPFAGGPNVKVRLGVVSATGGPVTWMDLLCGRKDQAEDDEEYLARVNWMQGNTLTAQVLNRSHSKLKILKFDIKTGHRKVLLEEEHDTWINLHDCFTPLDKGLNRYLGGFIWASEKTGFKHLYLHDSDGVCLGPITQGDWMVEQVAGVNEAAGLVYFTGTVDNPLESHLYCSKLFPDANCPLQPPLRLTQGKGKHVVVLDHQLQQFVDIHDSLNLPPRISLCSLLDGSFIMSLFDQPLNIPRFKKLHLEPPEIIQIKAKDGTTLYGALYKPDAAKFGQPPYKTMVQVYGGPSVQLVSDSWVGTVDMRAQYLKSKGILVWKMDNRGTARRGLKFEGALKHNCGHIDADDQLTGAEWLIKNGLAKHGHIGLYGWSYGGYLSSITLARFPEVFRCAVSGAPVTSWDGYDTFYTEKYMGLPAENPSGYLQSSVMHHVDKMRGKLLLVHGMIDENVHFRHTARLVNALVAAGKPYELLIFPDERHMPRRLRDRIYMEERIWEFIERNL</sequence>